<evidence type="ECO:0000259" key="7">
    <source>
        <dbReference type="SMART" id="SM00906"/>
    </source>
</evidence>
<evidence type="ECO:0000256" key="2">
    <source>
        <dbReference type="ARBA" id="ARBA00022723"/>
    </source>
</evidence>
<dbReference type="AlphaFoldDB" id="A0A8H4UMJ8"/>
<reference evidence="8" key="2">
    <citation type="submission" date="2020-05" db="EMBL/GenBank/DDBJ databases">
        <authorList>
            <person name="Kim H.-S."/>
            <person name="Proctor R.H."/>
            <person name="Brown D.W."/>
        </authorList>
    </citation>
    <scope>NUCLEOTIDE SEQUENCE</scope>
    <source>
        <strain evidence="8">NRRL 22465</strain>
    </source>
</reference>
<dbReference type="Proteomes" id="UP000635477">
    <property type="component" value="Unassembled WGS sequence"/>
</dbReference>
<dbReference type="InterPro" id="IPR050815">
    <property type="entry name" value="TF_fung"/>
</dbReference>
<dbReference type="Pfam" id="PF04082">
    <property type="entry name" value="Fungal_trans"/>
    <property type="match status" value="1"/>
</dbReference>
<organism evidence="8 9">
    <name type="scientific">Fusarium zealandicum</name>
    <dbReference type="NCBI Taxonomy" id="1053134"/>
    <lineage>
        <taxon>Eukaryota</taxon>
        <taxon>Fungi</taxon>
        <taxon>Dikarya</taxon>
        <taxon>Ascomycota</taxon>
        <taxon>Pezizomycotina</taxon>
        <taxon>Sordariomycetes</taxon>
        <taxon>Hypocreomycetidae</taxon>
        <taxon>Hypocreales</taxon>
        <taxon>Nectriaceae</taxon>
        <taxon>Fusarium</taxon>
        <taxon>Fusarium staphyleae species complex</taxon>
    </lineage>
</organism>
<feature type="compositionally biased region" description="Low complexity" evidence="6">
    <location>
        <begin position="1038"/>
        <end position="1049"/>
    </location>
</feature>
<evidence type="ECO:0000256" key="4">
    <source>
        <dbReference type="ARBA" id="ARBA00023163"/>
    </source>
</evidence>
<feature type="region of interest" description="Disordered" evidence="6">
    <location>
        <begin position="987"/>
        <end position="1049"/>
    </location>
</feature>
<dbReference type="CDD" id="cd12148">
    <property type="entry name" value="fungal_TF_MHR"/>
    <property type="match status" value="1"/>
</dbReference>
<comment type="caution">
    <text evidence="8">The sequence shown here is derived from an EMBL/GenBank/DDBJ whole genome shotgun (WGS) entry which is preliminary data.</text>
</comment>
<keyword evidence="3" id="KW-0805">Transcription regulation</keyword>
<feature type="compositionally biased region" description="Pro residues" evidence="6">
    <location>
        <begin position="337"/>
        <end position="349"/>
    </location>
</feature>
<evidence type="ECO:0000313" key="8">
    <source>
        <dbReference type="EMBL" id="KAF4979828.1"/>
    </source>
</evidence>
<feature type="region of interest" description="Disordered" evidence="6">
    <location>
        <begin position="100"/>
        <end position="125"/>
    </location>
</feature>
<feature type="domain" description="Xylanolytic transcriptional activator regulatory" evidence="7">
    <location>
        <begin position="427"/>
        <end position="501"/>
    </location>
</feature>
<dbReference type="GO" id="GO:0005634">
    <property type="term" value="C:nucleus"/>
    <property type="evidence" value="ECO:0007669"/>
    <property type="project" value="UniProtKB-SubCell"/>
</dbReference>
<feature type="compositionally biased region" description="Polar residues" evidence="6">
    <location>
        <begin position="324"/>
        <end position="336"/>
    </location>
</feature>
<keyword evidence="9" id="KW-1185">Reference proteome</keyword>
<evidence type="ECO:0000256" key="5">
    <source>
        <dbReference type="ARBA" id="ARBA00023242"/>
    </source>
</evidence>
<dbReference type="InterPro" id="IPR007219">
    <property type="entry name" value="XnlR_reg_dom"/>
</dbReference>
<reference evidence="8" key="1">
    <citation type="journal article" date="2020" name="BMC Genomics">
        <title>Correction to: Identification and distribution of gene clusters required for synthesis of sphingolipid metabolism inhibitors in diverse species of the filamentous fungus Fusarium.</title>
        <authorList>
            <person name="Kim H.S."/>
            <person name="Lohmar J.M."/>
            <person name="Busman M."/>
            <person name="Brown D.W."/>
            <person name="Naumann T.A."/>
            <person name="Divon H.H."/>
            <person name="Lysoe E."/>
            <person name="Uhlig S."/>
            <person name="Proctor R.H."/>
        </authorList>
    </citation>
    <scope>NUCLEOTIDE SEQUENCE</scope>
    <source>
        <strain evidence="8">NRRL 22465</strain>
    </source>
</reference>
<evidence type="ECO:0000256" key="6">
    <source>
        <dbReference type="SAM" id="MobiDB-lite"/>
    </source>
</evidence>
<comment type="subcellular location">
    <subcellularLocation>
        <location evidence="1">Nucleus</location>
    </subcellularLocation>
</comment>
<dbReference type="PANTHER" id="PTHR47338">
    <property type="entry name" value="ZN(II)2CYS6 TRANSCRIPTION FACTOR (EUROFUNG)-RELATED"/>
    <property type="match status" value="1"/>
</dbReference>
<dbReference type="EMBL" id="JABEYC010000274">
    <property type="protein sequence ID" value="KAF4979828.1"/>
    <property type="molecule type" value="Genomic_DNA"/>
</dbReference>
<dbReference type="GO" id="GO:0003677">
    <property type="term" value="F:DNA binding"/>
    <property type="evidence" value="ECO:0007669"/>
    <property type="project" value="InterPro"/>
</dbReference>
<dbReference type="InterPro" id="IPR036864">
    <property type="entry name" value="Zn2-C6_fun-type_DNA-bd_sf"/>
</dbReference>
<dbReference type="GO" id="GO:0006351">
    <property type="term" value="P:DNA-templated transcription"/>
    <property type="evidence" value="ECO:0007669"/>
    <property type="project" value="InterPro"/>
</dbReference>
<sequence length="1049" mass="114185">MLSTLPLPLSLRARVSGPGAWDPRGRVPLAQYPRTYIPCQLGARSGLTWRREAAVLGDSGRRRERELAEEESLRLRPECSPCRVALTEQRPMLDIKSAEMERKQTGSTDASGNATLNSTSKDGRLQGMHFPGLEDLEIDAACILFDTAIHTSELDISFRYFAFPPNELLDNSLYLNKPRTSGTVAVTQGLYHLPDPAMTASMYDPMNIPHIPGVHPVAIPRPQVGIERLPTRRMSNEPRESMNCKSCRKRKCPCVYDAVPKKRGPKTDVLEALLKRVDGLEAKLREKNDDDDAESPTSSNLLGSGTGLGIESGEPAAKRVAVDTRTSPGDTASLSPHTPPPRDLSPPPVQAEALLDTYFTRFHGKPYFILDEHTTDPSGYQAAANLSEDFAARARKEISTDEPSIDALQALLLLVSAFTATGKGKRAYMLMTSATGMAMALEIHRETDAQARMTPVEREMRRRLFWTCYLLDRFQTTGSKRPSLISDSTILLRLPSWSPNSSSLPLEGEFFQTGSNLQYFQGSDKKPQGSMGMLIDITRVLGKTNRYLAAGGVKGDTHFPWHTLSTISKIRQDLDVWNSGTEDVFSNLSALFGQADSTVLVLSKIIYHLIHCLIYRPFLPIDLAELAEIGQHQSWQIEATNMCFLHANAIMELIQLGKQAGIVDWPAFVGYCICTAGTVHVHGAHYSKQGNQGEVNVFTSAADFLSREMQFLSELRYAWACVQHQRETLQDIIHAHGELVKTLARNSMRYTPGFHSEDFFDRYSNIGGPGGQSFSFDAANLRLSDVVADFSTGSIPATEMSRSADGPQRPSLKRKNTAPSAPTNRRRPEVKVISSLPHSVTGLPTPGTARRSFSYTAGMIPHSSPSLLATPTSLPPHHESQEMYAMHEQMDEASANNAAVAAAAAAGFALSPNTHQVSGHGMHPMSGAPFSPPYSYGSGSSVTNAGPGMINEANGGYDAMFGTVPTNAFGSPAAWHGEDNHTKLTINQPTAAAPSPGARSNNGSIGTGQGEEKDPFLALLEQLAENENRSQNGHGGDLDFFLGGPVVSS</sequence>
<dbReference type="SMART" id="SM00906">
    <property type="entry name" value="Fungal_trans"/>
    <property type="match status" value="1"/>
</dbReference>
<proteinExistence type="predicted"/>
<keyword evidence="4" id="KW-0804">Transcription</keyword>
<feature type="region of interest" description="Disordered" evidence="6">
    <location>
        <begin position="284"/>
        <end position="349"/>
    </location>
</feature>
<feature type="compositionally biased region" description="Polar residues" evidence="6">
    <location>
        <begin position="105"/>
        <end position="120"/>
    </location>
</feature>
<dbReference type="Gene3D" id="4.10.240.10">
    <property type="entry name" value="Zn(2)-C6 fungal-type DNA-binding domain"/>
    <property type="match status" value="1"/>
</dbReference>
<evidence type="ECO:0000313" key="9">
    <source>
        <dbReference type="Proteomes" id="UP000635477"/>
    </source>
</evidence>
<evidence type="ECO:0000256" key="1">
    <source>
        <dbReference type="ARBA" id="ARBA00004123"/>
    </source>
</evidence>
<evidence type="ECO:0000256" key="3">
    <source>
        <dbReference type="ARBA" id="ARBA00023015"/>
    </source>
</evidence>
<dbReference type="PANTHER" id="PTHR47338:SF4">
    <property type="entry name" value="ZN(II)2CYS6 TRANSCRIPTION FACTOR (EUROFUNG)"/>
    <property type="match status" value="1"/>
</dbReference>
<dbReference type="OrthoDB" id="5297881at2759"/>
<dbReference type="GO" id="GO:0008270">
    <property type="term" value="F:zinc ion binding"/>
    <property type="evidence" value="ECO:0007669"/>
    <property type="project" value="InterPro"/>
</dbReference>
<keyword evidence="2" id="KW-0479">Metal-binding</keyword>
<gene>
    <name evidence="8" type="ORF">FZEAL_4044</name>
</gene>
<keyword evidence="5" id="KW-0539">Nucleus</keyword>
<protein>
    <recommendedName>
        <fullName evidence="7">Xylanolytic transcriptional activator regulatory domain-containing protein</fullName>
    </recommendedName>
</protein>
<name>A0A8H4UMJ8_9HYPO</name>
<accession>A0A8H4UMJ8</accession>
<feature type="region of interest" description="Disordered" evidence="6">
    <location>
        <begin position="796"/>
        <end position="849"/>
    </location>
</feature>
<dbReference type="GO" id="GO:0000981">
    <property type="term" value="F:DNA-binding transcription factor activity, RNA polymerase II-specific"/>
    <property type="evidence" value="ECO:0007669"/>
    <property type="project" value="InterPro"/>
</dbReference>